<accession>A0A2P6V400</accession>
<evidence type="ECO:0000256" key="1">
    <source>
        <dbReference type="ARBA" id="ARBA00004141"/>
    </source>
</evidence>
<evidence type="ECO:0000313" key="9">
    <source>
        <dbReference type="EMBL" id="PSC68818.1"/>
    </source>
</evidence>
<gene>
    <name evidence="9" type="ORF">C2E20_7558</name>
</gene>
<comment type="subcellular location">
    <subcellularLocation>
        <location evidence="1">Membrane</location>
        <topology evidence="1">Multi-pass membrane protein</topology>
    </subcellularLocation>
</comment>
<protein>
    <submittedName>
        <fullName evidence="9">Carbonic anhydrase 2</fullName>
    </submittedName>
</protein>
<dbReference type="EMBL" id="LHPF02000032">
    <property type="protein sequence ID" value="PSC68818.1"/>
    <property type="molecule type" value="Genomic_DNA"/>
</dbReference>
<dbReference type="Proteomes" id="UP000239649">
    <property type="component" value="Unassembled WGS sequence"/>
</dbReference>
<evidence type="ECO:0000256" key="7">
    <source>
        <dbReference type="SAM" id="Phobius"/>
    </source>
</evidence>
<dbReference type="PANTHER" id="PTHR31766">
    <property type="entry name" value="GLABROUS1 ENHANCER-BINDING PROTEIN-LIKE 2"/>
    <property type="match status" value="1"/>
</dbReference>
<dbReference type="AlphaFoldDB" id="A0A2P6V400"/>
<feature type="region of interest" description="Disordered" evidence="6">
    <location>
        <begin position="1"/>
        <end position="21"/>
    </location>
</feature>
<name>A0A2P6V400_9CHLO</name>
<dbReference type="SMART" id="SM00724">
    <property type="entry name" value="TLC"/>
    <property type="match status" value="1"/>
</dbReference>
<feature type="compositionally biased region" description="Gly residues" evidence="6">
    <location>
        <begin position="94"/>
        <end position="112"/>
    </location>
</feature>
<dbReference type="InterPro" id="IPR040327">
    <property type="entry name" value="At5g14285-like"/>
</dbReference>
<evidence type="ECO:0000256" key="5">
    <source>
        <dbReference type="PROSITE-ProRule" id="PRU00205"/>
    </source>
</evidence>
<evidence type="ECO:0000256" key="3">
    <source>
        <dbReference type="ARBA" id="ARBA00022989"/>
    </source>
</evidence>
<dbReference type="CDD" id="cd14688">
    <property type="entry name" value="bZIP_YAP"/>
    <property type="match status" value="1"/>
</dbReference>
<feature type="transmembrane region" description="Helical" evidence="7">
    <location>
        <begin position="728"/>
        <end position="752"/>
    </location>
</feature>
<organism evidence="9 10">
    <name type="scientific">Micractinium conductrix</name>
    <dbReference type="NCBI Taxonomy" id="554055"/>
    <lineage>
        <taxon>Eukaryota</taxon>
        <taxon>Viridiplantae</taxon>
        <taxon>Chlorophyta</taxon>
        <taxon>core chlorophytes</taxon>
        <taxon>Trebouxiophyceae</taxon>
        <taxon>Chlorellales</taxon>
        <taxon>Chlorellaceae</taxon>
        <taxon>Chlorella clade</taxon>
        <taxon>Micractinium</taxon>
    </lineage>
</organism>
<proteinExistence type="predicted"/>
<evidence type="ECO:0000259" key="8">
    <source>
        <dbReference type="PROSITE" id="PS50922"/>
    </source>
</evidence>
<feature type="region of interest" description="Disordered" evidence="6">
    <location>
        <begin position="130"/>
        <end position="166"/>
    </location>
</feature>
<feature type="region of interest" description="Disordered" evidence="6">
    <location>
        <begin position="62"/>
        <end position="116"/>
    </location>
</feature>
<evidence type="ECO:0000256" key="2">
    <source>
        <dbReference type="ARBA" id="ARBA00022692"/>
    </source>
</evidence>
<dbReference type="PROSITE" id="PS50922">
    <property type="entry name" value="TLC"/>
    <property type="match status" value="1"/>
</dbReference>
<evidence type="ECO:0000256" key="6">
    <source>
        <dbReference type="SAM" id="MobiDB-lite"/>
    </source>
</evidence>
<dbReference type="PANTHER" id="PTHR31766:SF2">
    <property type="entry name" value="GLABROUS1 ENHANCER-BINDING PROTEIN-LIKE 2"/>
    <property type="match status" value="1"/>
</dbReference>
<sequence>MEGWPESAAFPGLPPELTDDPLRGFIDFGGLALPPAAHEAGAATVPPPPLEGGFSLPPLQFEAMPPDGFSVPMPPLPPGQADTRMPPSELYPTGSGGGSSGGGGGGGSGGGVLAPAGGRQQCTAALTEEAKLERSRAQNRAKQARFRERQKEKREQMEQQYDSVSQDLERERQLNESMKLSGSLLDAVKQQKDAAVGILHAAAGRTPPALDADGAQQALCFADSSCGVLSGPAGAVGATLAAQFRALSFEARVEICTSIFHSSDGAKRVLKQTAGEHGERLDGFALDFDSKRAMGDHMLETHPQLLEAALALSDEDVLQEWADLGEAAAKAVAAVDNGVLTEEEAVRRMHPATMYQAIRNSMLLLHKPQQLQHLITHNRYEGESEEAATARWRRVMAAMHVPREACATCLPAYESYCDRVRQLGEEAASAVATLQEVQQSMDRQIEQLGDSSLNSMVRQYLTLAEATGKLEQAPTLALLATMDFYAAAGSVTTPMQKLRMTATCRPLHPDVVAIVREGLKQFSSACCPRPRCCTPRQLPPGLDTRNAAMMLVQQLSVALEAAHAAAEPFVGAAYREVPAFVALYGLVFFAALPFWRYIVGVDTRRAAILSSCCMSSLHGILSALGGYQQLMQWHGFHLDLPNTLPQKLLNEFSLAYMIADLFFFLLPFTPDDFVFLIHHVISSVYLVGCLNTGHGAISCVLMFFLGEVTSPIFNTFSMSKELRHHSKAAFRVFTFTSPLFTIAFVGVRSVIAPPVVGWFVYTLWFRSTLIPTAWRVTMGTCVSLGMVASQLWSFKLLRGYTKQHRRVQQLADAKKQE</sequence>
<evidence type="ECO:0000313" key="10">
    <source>
        <dbReference type="Proteomes" id="UP000239649"/>
    </source>
</evidence>
<comment type="caution">
    <text evidence="9">The sequence shown here is derived from an EMBL/GenBank/DDBJ whole genome shotgun (WGS) entry which is preliminary data.</text>
</comment>
<feature type="transmembrane region" description="Helical" evidence="7">
    <location>
        <begin position="648"/>
        <end position="666"/>
    </location>
</feature>
<feature type="transmembrane region" description="Helical" evidence="7">
    <location>
        <begin position="694"/>
        <end position="716"/>
    </location>
</feature>
<dbReference type="GO" id="GO:0016020">
    <property type="term" value="C:membrane"/>
    <property type="evidence" value="ECO:0007669"/>
    <property type="project" value="UniProtKB-SubCell"/>
</dbReference>
<feature type="domain" description="TLC" evidence="8">
    <location>
        <begin position="604"/>
        <end position="805"/>
    </location>
</feature>
<evidence type="ECO:0000256" key="4">
    <source>
        <dbReference type="ARBA" id="ARBA00023136"/>
    </source>
</evidence>
<feature type="transmembrane region" description="Helical" evidence="7">
    <location>
        <begin position="577"/>
        <end position="595"/>
    </location>
</feature>
<feature type="transmembrane region" description="Helical" evidence="7">
    <location>
        <begin position="772"/>
        <end position="797"/>
    </location>
</feature>
<reference evidence="9 10" key="1">
    <citation type="journal article" date="2018" name="Plant J.">
        <title>Genome sequences of Chlorella sorokiniana UTEX 1602 and Micractinium conductrix SAG 241.80: implications to maltose excretion by a green alga.</title>
        <authorList>
            <person name="Arriola M.B."/>
            <person name="Velmurugan N."/>
            <person name="Zhang Y."/>
            <person name="Plunkett M.H."/>
            <person name="Hondzo H."/>
            <person name="Barney B.M."/>
        </authorList>
    </citation>
    <scope>NUCLEOTIDE SEQUENCE [LARGE SCALE GENOMIC DNA]</scope>
    <source>
        <strain evidence="9 10">SAG 241.80</strain>
    </source>
</reference>
<feature type="compositionally biased region" description="Basic and acidic residues" evidence="6">
    <location>
        <begin position="145"/>
        <end position="157"/>
    </location>
</feature>
<dbReference type="Pfam" id="PF03798">
    <property type="entry name" value="TRAM_LAG1_CLN8"/>
    <property type="match status" value="1"/>
</dbReference>
<dbReference type="InterPro" id="IPR006634">
    <property type="entry name" value="TLC-dom"/>
</dbReference>
<keyword evidence="3 7" id="KW-1133">Transmembrane helix</keyword>
<keyword evidence="10" id="KW-1185">Reference proteome</keyword>
<keyword evidence="2 5" id="KW-0812">Transmembrane</keyword>
<keyword evidence="4 5" id="KW-0472">Membrane</keyword>
<dbReference type="OrthoDB" id="204175at2759"/>